<protein>
    <submittedName>
        <fullName evidence="1">Uncharacterized protein</fullName>
    </submittedName>
</protein>
<dbReference type="Proteomes" id="UP000238762">
    <property type="component" value="Unassembled WGS sequence"/>
</dbReference>
<proteinExistence type="predicted"/>
<reference evidence="1 2" key="1">
    <citation type="submission" date="2018-02" db="EMBL/GenBank/DDBJ databases">
        <authorList>
            <person name="Cohen D.B."/>
            <person name="Kent A.D."/>
        </authorList>
    </citation>
    <scope>NUCLEOTIDE SEQUENCE [LARGE SCALE GENOMIC DNA]</scope>
    <source>
        <strain evidence="1 2">CCAP 1448/3</strain>
    </source>
</reference>
<dbReference type="RefSeq" id="WP_106288592.1">
    <property type="nucleotide sequence ID" value="NZ_CAWNTC010000028.1"/>
</dbReference>
<dbReference type="OrthoDB" id="417079at2"/>
<sequence length="439" mass="49120">MEDILTRSEQLKQALEDFVLEAEGDLAVSLETFSAKRLAQSPGVNTQMVLLLFLLRGRVNGKTPIELFLESELDLSQGDRQLVSNWQNSIIGIFVVTETAEDGFQLQNWMTEKPYTVKLKNASEKQQLSRIKVGEIVVAAISPVTDSDWIFSSSCTILGKLGKPKLAVAIGNFKQNYPDYLYADAPELLEAAWSSVEWYHQQFMDFFGTDEIVLPGYQLEKKLTEFQALINENRLASAGIDSSKSLSELAQEAGISAEEIAETAAGMGTDAKTVNKLLNNPAASKMMTPQIQLPPEIKKASEVTVISHPRWGQVFLTTYTQLQSLLANPSSDNTATLSNLLTEALRKPEYNAYIWQRLAEKYPSELENSLRQELNRPNFLLKSNLPDVLEEFGKQINPQLPEIASVPLHLHNLFQEAVLEVNNKQKIKNKNQVRKGFST</sequence>
<dbReference type="EMBL" id="PVWJ01000043">
    <property type="protein sequence ID" value="PSB03009.1"/>
    <property type="molecule type" value="Genomic_DNA"/>
</dbReference>
<evidence type="ECO:0000313" key="1">
    <source>
        <dbReference type="EMBL" id="PSB03009.1"/>
    </source>
</evidence>
<accession>A0A2T1C430</accession>
<name>A0A2T1C430_9CYAN</name>
<reference evidence="1 2" key="2">
    <citation type="submission" date="2018-03" db="EMBL/GenBank/DDBJ databases">
        <title>The ancient ancestry and fast evolution of plastids.</title>
        <authorList>
            <person name="Moore K.R."/>
            <person name="Magnabosco C."/>
            <person name="Momper L."/>
            <person name="Gold D.A."/>
            <person name="Bosak T."/>
            <person name="Fournier G.P."/>
        </authorList>
    </citation>
    <scope>NUCLEOTIDE SEQUENCE [LARGE SCALE GENOMIC DNA]</scope>
    <source>
        <strain evidence="1 2">CCAP 1448/3</strain>
    </source>
</reference>
<gene>
    <name evidence="1" type="ORF">C7B64_10455</name>
</gene>
<evidence type="ECO:0000313" key="2">
    <source>
        <dbReference type="Proteomes" id="UP000238762"/>
    </source>
</evidence>
<comment type="caution">
    <text evidence="1">The sequence shown here is derived from an EMBL/GenBank/DDBJ whole genome shotgun (WGS) entry which is preliminary data.</text>
</comment>
<dbReference type="AlphaFoldDB" id="A0A2T1C430"/>
<organism evidence="1 2">
    <name type="scientific">Merismopedia glauca CCAP 1448/3</name>
    <dbReference type="NCBI Taxonomy" id="1296344"/>
    <lineage>
        <taxon>Bacteria</taxon>
        <taxon>Bacillati</taxon>
        <taxon>Cyanobacteriota</taxon>
        <taxon>Cyanophyceae</taxon>
        <taxon>Synechococcales</taxon>
        <taxon>Merismopediaceae</taxon>
        <taxon>Merismopedia</taxon>
    </lineage>
</organism>
<keyword evidence="2" id="KW-1185">Reference proteome</keyword>